<evidence type="ECO:0000256" key="1">
    <source>
        <dbReference type="SAM" id="Coils"/>
    </source>
</evidence>
<organism evidence="4 5">
    <name type="scientific">Chengkuizengella axinellae</name>
    <dbReference type="NCBI Taxonomy" id="3064388"/>
    <lineage>
        <taxon>Bacteria</taxon>
        <taxon>Bacillati</taxon>
        <taxon>Bacillota</taxon>
        <taxon>Bacilli</taxon>
        <taxon>Bacillales</taxon>
        <taxon>Paenibacillaceae</taxon>
        <taxon>Chengkuizengella</taxon>
    </lineage>
</organism>
<reference evidence="4 5" key="1">
    <citation type="submission" date="2023-08" db="EMBL/GenBank/DDBJ databases">
        <authorList>
            <person name="Park J.-S."/>
        </authorList>
    </citation>
    <scope>NUCLEOTIDE SEQUENCE [LARGE SCALE GENOMIC DNA]</scope>
    <source>
        <strain evidence="4 5">2205SS18-9</strain>
    </source>
</reference>
<evidence type="ECO:0000259" key="2">
    <source>
        <dbReference type="Pfam" id="PF01548"/>
    </source>
</evidence>
<protein>
    <submittedName>
        <fullName evidence="4">IS110 family transposase</fullName>
    </submittedName>
</protein>
<dbReference type="PANTHER" id="PTHR33055:SF13">
    <property type="entry name" value="TRANSPOSASE"/>
    <property type="match status" value="1"/>
</dbReference>
<keyword evidence="5" id="KW-1185">Reference proteome</keyword>
<dbReference type="Pfam" id="PF02371">
    <property type="entry name" value="Transposase_20"/>
    <property type="match status" value="1"/>
</dbReference>
<dbReference type="NCBIfam" id="NF033542">
    <property type="entry name" value="transpos_IS110"/>
    <property type="match status" value="1"/>
</dbReference>
<evidence type="ECO:0000259" key="3">
    <source>
        <dbReference type="Pfam" id="PF02371"/>
    </source>
</evidence>
<dbReference type="Proteomes" id="UP001231941">
    <property type="component" value="Unassembled WGS sequence"/>
</dbReference>
<dbReference type="PANTHER" id="PTHR33055">
    <property type="entry name" value="TRANSPOSASE FOR INSERTION SEQUENCE ELEMENT IS1111A"/>
    <property type="match status" value="1"/>
</dbReference>
<name>A0ABT9J6K5_9BACL</name>
<evidence type="ECO:0000313" key="4">
    <source>
        <dbReference type="EMBL" id="MDP5277256.1"/>
    </source>
</evidence>
<sequence>MDPVIGLDVAKGESQVQAFLEKKTPYKKSFKFKHNRMGLHDFYLFYQELKQLAGQSPSVIFESTGHYHEPVLQFLEDHGVTYYLVNPVISYEAKKVSLRKVKTDAIDAYHLCELYYKEDLEAFQKKSVQTLNLRNLSRQHDSLTGTYVQTKLQFHTILDQIFPEYKGVFGDLFSKVSLRTLLAFPTPKEVEELSLSEIASEIHHLCRSRSESWSMNKAEELKSAANKNPYKQTLYYSHLISLRMYIEMLLQYQKHLSQLEAEIDAMAQEFESYHIIRSIPGIGGKIAATIISEIGEIDRFNNPKKLVAFAGIDPSVHESGKFKASINRITKRGSSKLRQVLYTAVQCGLINTRNPRLKEFYDRKREEGKPHKVAVIACANKLVHWIYILLKRKETFVI</sequence>
<keyword evidence="1" id="KW-0175">Coiled coil</keyword>
<dbReference type="EMBL" id="JAVAMP010000043">
    <property type="protein sequence ID" value="MDP5277256.1"/>
    <property type="molecule type" value="Genomic_DNA"/>
</dbReference>
<feature type="domain" description="Transposase IS116/IS110/IS902 C-terminal" evidence="3">
    <location>
        <begin position="274"/>
        <end position="361"/>
    </location>
</feature>
<dbReference type="Pfam" id="PF01548">
    <property type="entry name" value="DEDD_Tnp_IS110"/>
    <property type="match status" value="1"/>
</dbReference>
<evidence type="ECO:0000313" key="5">
    <source>
        <dbReference type="Proteomes" id="UP001231941"/>
    </source>
</evidence>
<dbReference type="InterPro" id="IPR002525">
    <property type="entry name" value="Transp_IS110-like_N"/>
</dbReference>
<dbReference type="RefSeq" id="WP_305994555.1">
    <property type="nucleotide sequence ID" value="NZ_JAVAMP010000043.1"/>
</dbReference>
<feature type="coiled-coil region" evidence="1">
    <location>
        <begin position="242"/>
        <end position="269"/>
    </location>
</feature>
<dbReference type="InterPro" id="IPR047650">
    <property type="entry name" value="Transpos_IS110"/>
</dbReference>
<dbReference type="InterPro" id="IPR003346">
    <property type="entry name" value="Transposase_20"/>
</dbReference>
<comment type="caution">
    <text evidence="4">The sequence shown here is derived from an EMBL/GenBank/DDBJ whole genome shotgun (WGS) entry which is preliminary data.</text>
</comment>
<proteinExistence type="predicted"/>
<feature type="domain" description="Transposase IS110-like N-terminal" evidence="2">
    <location>
        <begin position="5"/>
        <end position="163"/>
    </location>
</feature>
<gene>
    <name evidence="4" type="ORF">Q5Y73_24545</name>
</gene>
<accession>A0ABT9J6K5</accession>